<reference evidence="2" key="1">
    <citation type="submission" date="2021-01" db="EMBL/GenBank/DDBJ databases">
        <title>Whole genome shotgun sequence of Actinoplanes capillaceus NBRC 16408.</title>
        <authorList>
            <person name="Komaki H."/>
            <person name="Tamura T."/>
        </authorList>
    </citation>
    <scope>NUCLEOTIDE SEQUENCE [LARGE SCALE GENOMIC DNA]</scope>
    <source>
        <strain evidence="2">NBRC 16408</strain>
    </source>
</reference>
<accession>A0ABQ3WTY4</accession>
<protein>
    <submittedName>
        <fullName evidence="2">Uncharacterized protein</fullName>
    </submittedName>
</protein>
<feature type="region of interest" description="Disordered" evidence="1">
    <location>
        <begin position="1"/>
        <end position="31"/>
    </location>
</feature>
<name>A0ABQ3WTY4_9ACTN</name>
<feature type="compositionally biased region" description="Basic and acidic residues" evidence="1">
    <location>
        <begin position="92"/>
        <end position="103"/>
    </location>
</feature>
<dbReference type="EMBL" id="BOMF01000129">
    <property type="protein sequence ID" value="GID49620.1"/>
    <property type="molecule type" value="Genomic_DNA"/>
</dbReference>
<feature type="region of interest" description="Disordered" evidence="1">
    <location>
        <begin position="236"/>
        <end position="268"/>
    </location>
</feature>
<proteinExistence type="predicted"/>
<organism evidence="2">
    <name type="scientific">Actinoplanes campanulatus</name>
    <dbReference type="NCBI Taxonomy" id="113559"/>
    <lineage>
        <taxon>Bacteria</taxon>
        <taxon>Bacillati</taxon>
        <taxon>Actinomycetota</taxon>
        <taxon>Actinomycetes</taxon>
        <taxon>Micromonosporales</taxon>
        <taxon>Micromonosporaceae</taxon>
        <taxon>Actinoplanes</taxon>
    </lineage>
</organism>
<feature type="region of interest" description="Disordered" evidence="1">
    <location>
        <begin position="89"/>
        <end position="114"/>
    </location>
</feature>
<evidence type="ECO:0000313" key="2">
    <source>
        <dbReference type="EMBL" id="GID49620.1"/>
    </source>
</evidence>
<feature type="region of interest" description="Disordered" evidence="1">
    <location>
        <begin position="44"/>
        <end position="74"/>
    </location>
</feature>
<sequence>MQTIPGAQLGHDLGDMPLTSAQRQPDPPGDHLVLLTLDQQADDLRPDVVADRQHRRAPVRERQRRDPEPLELLGETPDQIRLPQQHHAVRAGADRHDRHRTVEDQQSGRARRRAANLGAQCGQLPGSRRGRRAVPVSVPVQHSQPHPALRQFLGYQTRPRLARFADQRLLGAAGGQAGDRPAHLVSPLHQFDRVFRCPARQSGPVRRHQVVERQPRLVGLGPQLGDRLFDRPQQQIPGDLRRHRGQSAAVPTRAQQPRGDQPFHGRADIPESLAGLRAEGVAEFGAVDVGAGGYVGVRPHRRLAELFPAEIAQVRALPVVPRCPH</sequence>
<evidence type="ECO:0000256" key="1">
    <source>
        <dbReference type="SAM" id="MobiDB-lite"/>
    </source>
</evidence>
<comment type="caution">
    <text evidence="2">The sequence shown here is derived from an EMBL/GenBank/DDBJ whole genome shotgun (WGS) entry which is preliminary data.</text>
</comment>
<feature type="compositionally biased region" description="Basic and acidic residues" evidence="1">
    <location>
        <begin position="44"/>
        <end position="68"/>
    </location>
</feature>
<gene>
    <name evidence="2" type="ORF">Aca07nite_68950</name>
</gene>